<dbReference type="RefSeq" id="WP_062417731.1">
    <property type="nucleotide sequence ID" value="NZ_DF967974.1"/>
</dbReference>
<dbReference type="InterPro" id="IPR012505">
    <property type="entry name" value="YbbR"/>
</dbReference>
<evidence type="ECO:0000313" key="1">
    <source>
        <dbReference type="EMBL" id="KPL80661.1"/>
    </source>
</evidence>
<dbReference type="EMBL" id="LGCM01000039">
    <property type="protein sequence ID" value="KPL80661.1"/>
    <property type="molecule type" value="Genomic_DNA"/>
</dbReference>
<reference evidence="1 2" key="1">
    <citation type="submission" date="2015-07" db="EMBL/GenBank/DDBJ databases">
        <title>Genome sequence of Levilinea saccharolytica DSM 16555.</title>
        <authorList>
            <person name="Hemp J."/>
            <person name="Ward L.M."/>
            <person name="Pace L.A."/>
            <person name="Fischer W.W."/>
        </authorList>
    </citation>
    <scope>NUCLEOTIDE SEQUENCE [LARGE SCALE GENOMIC DNA]</scope>
    <source>
        <strain evidence="1 2">KIBI-1</strain>
    </source>
</reference>
<organism evidence="1 2">
    <name type="scientific">Levilinea saccharolytica</name>
    <dbReference type="NCBI Taxonomy" id="229921"/>
    <lineage>
        <taxon>Bacteria</taxon>
        <taxon>Bacillati</taxon>
        <taxon>Chloroflexota</taxon>
        <taxon>Anaerolineae</taxon>
        <taxon>Anaerolineales</taxon>
        <taxon>Anaerolineaceae</taxon>
        <taxon>Levilinea</taxon>
    </lineage>
</organism>
<dbReference type="Pfam" id="PF07949">
    <property type="entry name" value="YbbR"/>
    <property type="match status" value="2"/>
</dbReference>
<accession>A0A0P6YEV6</accession>
<dbReference type="PANTHER" id="PTHR37804:SF1">
    <property type="entry name" value="CDAA REGULATORY PROTEIN CDAR"/>
    <property type="match status" value="1"/>
</dbReference>
<evidence type="ECO:0000313" key="2">
    <source>
        <dbReference type="Proteomes" id="UP000050501"/>
    </source>
</evidence>
<gene>
    <name evidence="1" type="ORF">ADN01_10995</name>
</gene>
<dbReference type="STRING" id="229921.ADN01_10995"/>
<dbReference type="AlphaFoldDB" id="A0A0P6YEV6"/>
<dbReference type="Gene3D" id="2.170.120.40">
    <property type="entry name" value="YbbR-like domain"/>
    <property type="match status" value="2"/>
</dbReference>
<comment type="caution">
    <text evidence="1">The sequence shown here is derived from an EMBL/GenBank/DDBJ whole genome shotgun (WGS) entry which is preliminary data.</text>
</comment>
<dbReference type="InterPro" id="IPR053154">
    <property type="entry name" value="c-di-AMP_regulator"/>
</dbReference>
<evidence type="ECO:0008006" key="3">
    <source>
        <dbReference type="Google" id="ProtNLM"/>
    </source>
</evidence>
<name>A0A0P6YEV6_9CHLR</name>
<dbReference type="Gene3D" id="2.170.120.30">
    <property type="match status" value="2"/>
</dbReference>
<proteinExistence type="predicted"/>
<sequence>MLAALRRSFKYVPTLVLAMILAVAVWILAVTESDPTEEKIYPRAIPLEIIGQDPALMMVTNPPQQVSLTLSAPRSIWERMTNEQVPVRAVADLSGLGSGTHTLSIQIQIGIRPVEIISYTPRTFNVTLEPLETRSLPIRLVQRGELSVGFQGETPNLSQDMVTVSGPESLVKRVQEVRAVLDLNGAKESINRSVALQAVDASGQTVEDVTLSPERVTIALTITQRGGYRNVVVKVVVNGQVTSGYRVTNISVFPPAVTVFSSDPKLVDALPGYVETTPLDLTGASDDLDLSLPLNLPAGVSVVGENQVEVQVGIAAIEGSLTLANMPVEVVGLSNSLSALVSPDTVDVILSGPLPLLDQLRRADVRVFVDLTGDGLGTFQRIPKVELQISNLRVESLLPATLEVVITTRQPGQVPTITRTPTPAISVTLTPQP</sequence>
<protein>
    <recommendedName>
        <fullName evidence="3">YbbR-like protein</fullName>
    </recommendedName>
</protein>
<dbReference type="Proteomes" id="UP000050501">
    <property type="component" value="Unassembled WGS sequence"/>
</dbReference>
<keyword evidence="2" id="KW-1185">Reference proteome</keyword>
<dbReference type="PANTHER" id="PTHR37804">
    <property type="entry name" value="CDAA REGULATORY PROTEIN CDAR"/>
    <property type="match status" value="1"/>
</dbReference>